<evidence type="ECO:0000313" key="3">
    <source>
        <dbReference type="Proteomes" id="UP000024836"/>
    </source>
</evidence>
<dbReference type="OrthoDB" id="14727at2"/>
<organism evidence="2 3">
    <name type="scientific">Actibacterium atlanticum</name>
    <dbReference type="NCBI Taxonomy" id="1461693"/>
    <lineage>
        <taxon>Bacteria</taxon>
        <taxon>Pseudomonadati</taxon>
        <taxon>Pseudomonadota</taxon>
        <taxon>Alphaproteobacteria</taxon>
        <taxon>Rhodobacterales</taxon>
        <taxon>Roseobacteraceae</taxon>
        <taxon>Actibacterium</taxon>
    </lineage>
</organism>
<dbReference type="Pfam" id="PF04214">
    <property type="entry name" value="DUF411"/>
    <property type="match status" value="1"/>
</dbReference>
<dbReference type="Proteomes" id="UP000024836">
    <property type="component" value="Unassembled WGS sequence"/>
</dbReference>
<dbReference type="InterPro" id="IPR006311">
    <property type="entry name" value="TAT_signal"/>
</dbReference>
<dbReference type="EMBL" id="AQQY01000011">
    <property type="protein sequence ID" value="KCV81070.1"/>
    <property type="molecule type" value="Genomic_DNA"/>
</dbReference>
<dbReference type="STRING" id="1461693.ATO10_13894"/>
<evidence type="ECO:0000313" key="2">
    <source>
        <dbReference type="EMBL" id="KCV81070.1"/>
    </source>
</evidence>
<evidence type="ECO:0000256" key="1">
    <source>
        <dbReference type="SAM" id="SignalP"/>
    </source>
</evidence>
<feature type="chain" id="PRO_5001572173" description="Metal-binding protein" evidence="1">
    <location>
        <begin position="29"/>
        <end position="158"/>
    </location>
</feature>
<proteinExistence type="predicted"/>
<dbReference type="PROSITE" id="PS51318">
    <property type="entry name" value="TAT"/>
    <property type="match status" value="1"/>
</dbReference>
<evidence type="ECO:0008006" key="4">
    <source>
        <dbReference type="Google" id="ProtNLM"/>
    </source>
</evidence>
<reference evidence="2 3" key="1">
    <citation type="submission" date="2013-04" db="EMBL/GenBank/DDBJ databases">
        <title>Shimia sp. 22II-S11-Z10 Genome Sequencing.</title>
        <authorList>
            <person name="Lai Q."/>
            <person name="Li G."/>
            <person name="Shao Z."/>
        </authorList>
    </citation>
    <scope>NUCLEOTIDE SEQUENCE [LARGE SCALE GENOMIC DNA]</scope>
    <source>
        <strain evidence="3">22II-S11-Z10</strain>
    </source>
</reference>
<accession>A0A058ZIM3</accession>
<sequence length="158" mass="16974">MTTVSVDRRALLCGLGVAGFSAALPAFASSQPLVQVVKDPDCGCCGAWINIMSADGFQMEVHEAPYEALVRLKEQRGISEDMASCHTAQVGGYVIEGHVPPHDVRRLLSEQPEAIGLSVPGMPWGSPGMGPDSERDTYSVFLILKDGTTEVFTHYEAH</sequence>
<keyword evidence="1" id="KW-0732">Signal</keyword>
<keyword evidence="3" id="KW-1185">Reference proteome</keyword>
<name>A0A058ZIM3_9RHOB</name>
<comment type="caution">
    <text evidence="2">The sequence shown here is derived from an EMBL/GenBank/DDBJ whole genome shotgun (WGS) entry which is preliminary data.</text>
</comment>
<protein>
    <recommendedName>
        <fullName evidence="4">Metal-binding protein</fullName>
    </recommendedName>
</protein>
<dbReference type="eggNOG" id="COG3019">
    <property type="taxonomic scope" value="Bacteria"/>
</dbReference>
<dbReference type="AlphaFoldDB" id="A0A058ZIM3"/>
<feature type="signal peptide" evidence="1">
    <location>
        <begin position="1"/>
        <end position="28"/>
    </location>
</feature>
<dbReference type="InterPro" id="IPR007332">
    <property type="entry name" value="DUF411"/>
</dbReference>
<gene>
    <name evidence="2" type="ORF">ATO10_13894</name>
</gene>